<comment type="caution">
    <text evidence="2">The sequence shown here is derived from an EMBL/GenBank/DDBJ whole genome shotgun (WGS) entry which is preliminary data.</text>
</comment>
<dbReference type="PANTHER" id="PTHR45947:SF13">
    <property type="entry name" value="TRANSFERASE"/>
    <property type="match status" value="1"/>
</dbReference>
<dbReference type="Proteomes" id="UP000030960">
    <property type="component" value="Unassembled WGS sequence"/>
</dbReference>
<gene>
    <name evidence="2" type="ORF">OA50_01956</name>
</gene>
<evidence type="ECO:0000313" key="3">
    <source>
        <dbReference type="Proteomes" id="UP000030960"/>
    </source>
</evidence>
<dbReference type="InterPro" id="IPR028098">
    <property type="entry name" value="Glyco_trans_4-like_N"/>
</dbReference>
<organism evidence="2 3">
    <name type="scientific">Mameliella alba</name>
    <dbReference type="NCBI Taxonomy" id="561184"/>
    <lineage>
        <taxon>Bacteria</taxon>
        <taxon>Pseudomonadati</taxon>
        <taxon>Pseudomonadota</taxon>
        <taxon>Alphaproteobacteria</taxon>
        <taxon>Rhodobacterales</taxon>
        <taxon>Roseobacteraceae</taxon>
        <taxon>Mameliella</taxon>
    </lineage>
</organism>
<dbReference type="STRING" id="561184.SAMN05216376_106264"/>
<keyword evidence="2" id="KW-0808">Transferase</keyword>
<dbReference type="EMBL" id="JSUQ01000007">
    <property type="protein sequence ID" value="KHQ53426.1"/>
    <property type="molecule type" value="Genomic_DNA"/>
</dbReference>
<name>A0A0B3S9V8_9RHOB</name>
<dbReference type="OrthoDB" id="9790710at2"/>
<evidence type="ECO:0000313" key="2">
    <source>
        <dbReference type="EMBL" id="KHQ53426.1"/>
    </source>
</evidence>
<dbReference type="SUPFAM" id="SSF53756">
    <property type="entry name" value="UDP-Glycosyltransferase/glycogen phosphorylase"/>
    <property type="match status" value="1"/>
</dbReference>
<accession>A0A0B3S9V8</accession>
<keyword evidence="3" id="KW-1185">Reference proteome</keyword>
<dbReference type="Pfam" id="PF13439">
    <property type="entry name" value="Glyco_transf_4"/>
    <property type="match status" value="1"/>
</dbReference>
<dbReference type="AlphaFoldDB" id="A0A0B3S9V8"/>
<dbReference type="Pfam" id="PF13692">
    <property type="entry name" value="Glyco_trans_1_4"/>
    <property type="match status" value="1"/>
</dbReference>
<protein>
    <submittedName>
        <fullName evidence="2">Glycosyl transferase</fullName>
    </submittedName>
</protein>
<feature type="domain" description="Glycosyltransferase subfamily 4-like N-terminal" evidence="1">
    <location>
        <begin position="32"/>
        <end position="192"/>
    </location>
</feature>
<reference evidence="2 3" key="1">
    <citation type="submission" date="2014-10" db="EMBL/GenBank/DDBJ databases">
        <title>Genome sequence of Ponticoccus sp. strain UMTAT08 isolated from clonal culture of toxic dinoflagellate Alexandrium tamiyavanichii.</title>
        <authorList>
            <person name="Gan H.Y."/>
            <person name="Muhd D.-D."/>
            <person name="Mohd Noor M.E."/>
            <person name="Yeong Y.S."/>
            <person name="Usup G."/>
        </authorList>
    </citation>
    <scope>NUCLEOTIDE SEQUENCE [LARGE SCALE GENOMIC DNA]</scope>
    <source>
        <strain evidence="2 3">UMTAT08</strain>
    </source>
</reference>
<proteinExistence type="predicted"/>
<dbReference type="CDD" id="cd03801">
    <property type="entry name" value="GT4_PimA-like"/>
    <property type="match status" value="1"/>
</dbReference>
<dbReference type="Gene3D" id="3.40.50.2000">
    <property type="entry name" value="Glycogen Phosphorylase B"/>
    <property type="match status" value="2"/>
</dbReference>
<dbReference type="InterPro" id="IPR050194">
    <property type="entry name" value="Glycosyltransferase_grp1"/>
</dbReference>
<dbReference type="RefSeq" id="WP_043140343.1">
    <property type="nucleotide sequence ID" value="NZ_JSUQ01000007.1"/>
</dbReference>
<dbReference type="GO" id="GO:0016757">
    <property type="term" value="F:glycosyltransferase activity"/>
    <property type="evidence" value="ECO:0007669"/>
    <property type="project" value="UniProtKB-ARBA"/>
</dbReference>
<sequence>MARDTLRIAYLCDMSPLDRNLYSGGNARIFDALRTHAGEVTVLPQTWAGAEPLRRLIHAMPERVNLRARWRAHYALRHVIARPIEAELRRGGYDVLFGAYALHALAGVRVPSDMVTAFTSDATQTVYRESEVGQAHERVFKLGRFLDDWVERQERAALVRADLLLWPSEWLQKAVETRYGIAPDRSRLVPWGGNIADPPPPAPRSLRRGEPVRLLVIGRDWWAKGGPVAFDTMMALRDAGVDAQLTVIGCVPPENNFNHFVTVHPQLNKAVPEEQAIFDRALAEAHFMVMPSFESYGFAFCEAAAHGLPALCLRVGGVPVRDGITGHALPPGAEAADFARNILSYLDAPDSYARLSRAARAEYEARLNWDAWGRRTATLLHEAVARKRDARAARSA</sequence>
<dbReference type="PANTHER" id="PTHR45947">
    <property type="entry name" value="SULFOQUINOVOSYL TRANSFERASE SQD2"/>
    <property type="match status" value="1"/>
</dbReference>
<evidence type="ECO:0000259" key="1">
    <source>
        <dbReference type="Pfam" id="PF13439"/>
    </source>
</evidence>